<evidence type="ECO:0000313" key="7">
    <source>
        <dbReference type="Proteomes" id="UP000188912"/>
    </source>
</evidence>
<evidence type="ECO:0000259" key="5">
    <source>
        <dbReference type="SMART" id="SM00903"/>
    </source>
</evidence>
<keyword evidence="7" id="KW-1185">Reference proteome</keyword>
<dbReference type="Proteomes" id="UP000188912">
    <property type="component" value="Chromosome"/>
</dbReference>
<organism evidence="6 7">
    <name type="scientific">Candidatus Tokpelaia hoelldobleri</name>
    <dbReference type="NCBI Taxonomy" id="1902579"/>
    <lineage>
        <taxon>Bacteria</taxon>
        <taxon>Pseudomonadati</taxon>
        <taxon>Pseudomonadota</taxon>
        <taxon>Alphaproteobacteria</taxon>
        <taxon>Hyphomicrobiales</taxon>
        <taxon>Candidatus Tokpelaia</taxon>
    </lineage>
</organism>
<evidence type="ECO:0000256" key="1">
    <source>
        <dbReference type="ARBA" id="ARBA00001917"/>
    </source>
</evidence>
<proteinExistence type="inferred from homology"/>
<reference evidence="6 7" key="1">
    <citation type="journal article" date="2010" name="Science">
        <title>Genomic comparison of the ants Camponotus floridanus and Harpegnathos saltator.</title>
        <authorList>
            <person name="Bonasio R."/>
            <person name="Zhang G."/>
            <person name="Ye C."/>
            <person name="Mutti N.S."/>
            <person name="Fang X."/>
            <person name="Qin N."/>
            <person name="Donahue G."/>
            <person name="Yang P."/>
            <person name="Li Q."/>
            <person name="Li C."/>
            <person name="Zhang P."/>
            <person name="Huang Z."/>
            <person name="Berger S.L."/>
            <person name="Reinberg D."/>
            <person name="Wang J."/>
            <person name="Liebig J."/>
        </authorList>
    </citation>
    <scope>NUCLEOTIDE SEQUENCE [LARGE SCALE GENOMIC DNA]</scope>
    <source>
        <strain evidence="6 7">Hsal</strain>
    </source>
</reference>
<dbReference type="GO" id="GO:0010181">
    <property type="term" value="F:FMN binding"/>
    <property type="evidence" value="ECO:0007669"/>
    <property type="project" value="InterPro"/>
</dbReference>
<keyword evidence="2" id="KW-0285">Flavoprotein</keyword>
<dbReference type="Pfam" id="PF01613">
    <property type="entry name" value="Flavin_Reduct"/>
    <property type="match status" value="1"/>
</dbReference>
<evidence type="ECO:0000256" key="3">
    <source>
        <dbReference type="ARBA" id="ARBA00022643"/>
    </source>
</evidence>
<accession>A0A1U9JWX4</accession>
<dbReference type="KEGG" id="thd:BHV28_16900"/>
<evidence type="ECO:0000256" key="2">
    <source>
        <dbReference type="ARBA" id="ARBA00022630"/>
    </source>
</evidence>
<name>A0A1U9JWX4_9HYPH</name>
<dbReference type="Gene3D" id="2.30.110.10">
    <property type="entry name" value="Electron Transport, Fmn-binding Protein, Chain A"/>
    <property type="match status" value="1"/>
</dbReference>
<evidence type="ECO:0000256" key="4">
    <source>
        <dbReference type="ARBA" id="ARBA00038054"/>
    </source>
</evidence>
<dbReference type="PANTHER" id="PTHR33798:SF5">
    <property type="entry name" value="FLAVIN REDUCTASE LIKE DOMAIN-CONTAINING PROTEIN"/>
    <property type="match status" value="1"/>
</dbReference>
<dbReference type="InterPro" id="IPR012349">
    <property type="entry name" value="Split_barrel_FMN-bd"/>
</dbReference>
<dbReference type="InterPro" id="IPR002563">
    <property type="entry name" value="Flavin_Rdtase-like_dom"/>
</dbReference>
<comment type="cofactor">
    <cofactor evidence="1">
        <name>FMN</name>
        <dbReference type="ChEBI" id="CHEBI:58210"/>
    </cofactor>
</comment>
<protein>
    <submittedName>
        <fullName evidence="6">Flavoprotein oxygenase DIM6/NTAB family-like protein 2</fullName>
    </submittedName>
</protein>
<reference evidence="6 7" key="2">
    <citation type="journal article" date="2016" name="Sci. Rep.">
        <title>The genome of Rhizobiales bacteria in predatory ants reveals urease gene functions but no genes for nitrogen fixation.</title>
        <authorList>
            <person name="Neuvonen M.M."/>
            <person name="Tamarit D."/>
            <person name="Naslund K."/>
            <person name="Liebig J."/>
            <person name="Feldhaar H."/>
            <person name="Moran N.A."/>
            <person name="Guy L."/>
            <person name="Andersson S.G."/>
        </authorList>
    </citation>
    <scope>NUCLEOTIDE SEQUENCE [LARGE SCALE GENOMIC DNA]</scope>
    <source>
        <strain evidence="6 7">Hsal</strain>
    </source>
</reference>
<dbReference type="GO" id="GO:0016646">
    <property type="term" value="F:oxidoreductase activity, acting on the CH-NH group of donors, NAD or NADP as acceptor"/>
    <property type="evidence" value="ECO:0007669"/>
    <property type="project" value="UniProtKB-ARBA"/>
</dbReference>
<dbReference type="AlphaFoldDB" id="A0A1U9JWX4"/>
<dbReference type="STRING" id="1902579.BHV28_16900"/>
<gene>
    <name evidence="6" type="ORF">BHV28_16900</name>
</gene>
<dbReference type="SMART" id="SM00903">
    <property type="entry name" value="Flavin_Reduct"/>
    <property type="match status" value="1"/>
</dbReference>
<evidence type="ECO:0000313" key="6">
    <source>
        <dbReference type="EMBL" id="AQS42360.1"/>
    </source>
</evidence>
<dbReference type="PANTHER" id="PTHR33798">
    <property type="entry name" value="FLAVOPROTEIN OXYGENASE"/>
    <property type="match status" value="1"/>
</dbReference>
<comment type="similarity">
    <text evidence="4">Belongs to the flavoredoxin family.</text>
</comment>
<keyword evidence="3" id="KW-0288">FMN</keyword>
<dbReference type="EMBL" id="CP017315">
    <property type="protein sequence ID" value="AQS42360.1"/>
    <property type="molecule type" value="Genomic_DNA"/>
</dbReference>
<dbReference type="SUPFAM" id="SSF50475">
    <property type="entry name" value="FMN-binding split barrel"/>
    <property type="match status" value="1"/>
</dbReference>
<sequence length="203" mass="22075">MDYPVAETGRAVVSCLIKSLVIPRPIAWITSMSAQGCINAASFSFFNMMGDNPPVVAVGFSHRLLRNTAQNIMETGAFVINLVTEETAQVMNWTSLPVPADVNEMEMFGLQARASAHVAPPQIAQAPVSLECSLLETVNTGQEQILMVGRVIALRIEDALIQDAAKDYIKEDAFRPIARMGGSGTYSRTTDTFVMERPVLPQS</sequence>
<feature type="domain" description="Flavin reductase like" evidence="5">
    <location>
        <begin position="19"/>
        <end position="170"/>
    </location>
</feature>